<proteinExistence type="predicted"/>
<protein>
    <recommendedName>
        <fullName evidence="3">DUF5007 domain-containing protein</fullName>
    </recommendedName>
</protein>
<dbReference type="OrthoDB" id="628330at2"/>
<comment type="caution">
    <text evidence="1">The sequence shown here is derived from an EMBL/GenBank/DDBJ whole genome shotgun (WGS) entry which is preliminary data.</text>
</comment>
<accession>A0A4Q9HAZ5</accession>
<organism evidence="1 2">
    <name type="scientific">Pedobacter kyonggii</name>
    <dbReference type="NCBI Taxonomy" id="1926871"/>
    <lineage>
        <taxon>Bacteria</taxon>
        <taxon>Pseudomonadati</taxon>
        <taxon>Bacteroidota</taxon>
        <taxon>Sphingobacteriia</taxon>
        <taxon>Sphingobacteriales</taxon>
        <taxon>Sphingobacteriaceae</taxon>
        <taxon>Pedobacter</taxon>
    </lineage>
</organism>
<reference evidence="1 2" key="1">
    <citation type="submission" date="2019-02" db="EMBL/GenBank/DDBJ databases">
        <title>Pedobacter kyonggii whole genome sequence analysis.</title>
        <authorList>
            <person name="Dahal R.H."/>
        </authorList>
    </citation>
    <scope>NUCLEOTIDE SEQUENCE [LARGE SCALE GENOMIC DNA]</scope>
    <source>
        <strain evidence="1 2">K-4-11-1</strain>
    </source>
</reference>
<evidence type="ECO:0008006" key="3">
    <source>
        <dbReference type="Google" id="ProtNLM"/>
    </source>
</evidence>
<evidence type="ECO:0000313" key="2">
    <source>
        <dbReference type="Proteomes" id="UP000291819"/>
    </source>
</evidence>
<sequence length="317" mass="34429">MKKIFIISSLSVLTLVGILLGCKKVSKGFISDYMYYTPNPLIATQGNVVNSKAIELDGTTGPVKVKLLAVRNMDTGQPAPDMLKEFTIKQFLGQITNADSTVALVNKKIVLKPALPLEISEIGGRISLSQATANVATGNYVIDVQVTNIKGTRDILNACRIQLLPKAHYSLDAGPFFTTSDPDTETGFSGQSPLPVTITYDSKGPNKIRFVFLDKNGTAFDPSAGQIVTRGDRGNFSQMNPYFSVVRTTTALEWEFIDLPNGFPIKDGNNGTGNYYRIPARFTVENRNANPVFFGFKALSAGSYTVTVQIPAITKKP</sequence>
<keyword evidence="2" id="KW-1185">Reference proteome</keyword>
<dbReference type="PROSITE" id="PS51257">
    <property type="entry name" value="PROKAR_LIPOPROTEIN"/>
    <property type="match status" value="1"/>
</dbReference>
<dbReference type="EMBL" id="SIXF01000016">
    <property type="protein sequence ID" value="TBO41010.1"/>
    <property type="molecule type" value="Genomic_DNA"/>
</dbReference>
<evidence type="ECO:0000313" key="1">
    <source>
        <dbReference type="EMBL" id="TBO41010.1"/>
    </source>
</evidence>
<name>A0A4Q9HAZ5_9SPHI</name>
<dbReference type="AlphaFoldDB" id="A0A4Q9HAZ5"/>
<gene>
    <name evidence="1" type="ORF">EYS08_15860</name>
</gene>
<dbReference type="Proteomes" id="UP000291819">
    <property type="component" value="Unassembled WGS sequence"/>
</dbReference>
<dbReference type="RefSeq" id="WP_131030949.1">
    <property type="nucleotide sequence ID" value="NZ_SIXF01000016.1"/>
</dbReference>